<dbReference type="AlphaFoldDB" id="A0A0J6GRR5"/>
<feature type="domain" description="N-acetyltransferase" evidence="3">
    <location>
        <begin position="3"/>
        <end position="150"/>
    </location>
</feature>
<keyword evidence="7" id="KW-1185">Reference proteome</keyword>
<dbReference type="SUPFAM" id="SSF55729">
    <property type="entry name" value="Acyl-CoA N-acyltransferases (Nat)"/>
    <property type="match status" value="1"/>
</dbReference>
<reference evidence="4 6" key="1">
    <citation type="submission" date="2015-02" db="EMBL/GenBank/DDBJ databases">
        <title>Pseudomonas helleri sp. nov. and Pseudomonas weihenstephanensis sp. nov., isolated from raw cows milk.</title>
        <authorList>
            <person name="von Neubeck M."/>
            <person name="Huptas C."/>
            <person name="Wenning M."/>
            <person name="Scherer S."/>
        </authorList>
    </citation>
    <scope>NUCLEOTIDE SEQUENCE [LARGE SCALE GENOMIC DNA]</scope>
    <source>
        <strain evidence="4 6">DSM 21104</strain>
    </source>
</reference>
<keyword evidence="1 4" id="KW-0808">Transferase</keyword>
<dbReference type="GO" id="GO:0016747">
    <property type="term" value="F:acyltransferase activity, transferring groups other than amino-acyl groups"/>
    <property type="evidence" value="ECO:0007669"/>
    <property type="project" value="InterPro"/>
</dbReference>
<accession>A0A0J6GRR5</accession>
<proteinExistence type="predicted"/>
<gene>
    <name evidence="5" type="ORF">SAMN04490203_2710</name>
    <name evidence="4" type="ORF">TU78_13820</name>
</gene>
<comment type="caution">
    <text evidence="4">The sequence shown here is derived from an EMBL/GenBank/DDBJ whole genome shotgun (WGS) entry which is preliminary data.</text>
</comment>
<dbReference type="CDD" id="cd04301">
    <property type="entry name" value="NAT_SF"/>
    <property type="match status" value="1"/>
</dbReference>
<dbReference type="InterPro" id="IPR000182">
    <property type="entry name" value="GNAT_dom"/>
</dbReference>
<dbReference type="RefSeq" id="WP_048382086.1">
    <property type="nucleotide sequence ID" value="NZ_FNRS01000001.1"/>
</dbReference>
<dbReference type="Gene3D" id="3.40.630.30">
    <property type="match status" value="1"/>
</dbReference>
<dbReference type="Proteomes" id="UP000183155">
    <property type="component" value="Unassembled WGS sequence"/>
</dbReference>
<dbReference type="Pfam" id="PF13673">
    <property type="entry name" value="Acetyltransf_10"/>
    <property type="match status" value="1"/>
</dbReference>
<dbReference type="InterPro" id="IPR016181">
    <property type="entry name" value="Acyl_CoA_acyltransferase"/>
</dbReference>
<evidence type="ECO:0000313" key="4">
    <source>
        <dbReference type="EMBL" id="KMM84310.1"/>
    </source>
</evidence>
<name>A0A0J6GRR5_PSETA</name>
<evidence type="ECO:0000256" key="2">
    <source>
        <dbReference type="ARBA" id="ARBA00023315"/>
    </source>
</evidence>
<organism evidence="4 6">
    <name type="scientific">Pseudomonas taetrolens</name>
    <dbReference type="NCBI Taxonomy" id="47884"/>
    <lineage>
        <taxon>Bacteria</taxon>
        <taxon>Pseudomonadati</taxon>
        <taxon>Pseudomonadota</taxon>
        <taxon>Gammaproteobacteria</taxon>
        <taxon>Pseudomonadales</taxon>
        <taxon>Pseudomonadaceae</taxon>
        <taxon>Pseudomonas</taxon>
    </lineage>
</organism>
<dbReference type="OrthoDB" id="1821130at2"/>
<evidence type="ECO:0000313" key="6">
    <source>
        <dbReference type="Proteomes" id="UP000036395"/>
    </source>
</evidence>
<dbReference type="PATRIC" id="fig|47884.3.peg.3228"/>
<dbReference type="PANTHER" id="PTHR43877">
    <property type="entry name" value="AMINOALKYLPHOSPHONATE N-ACETYLTRANSFERASE-RELATED-RELATED"/>
    <property type="match status" value="1"/>
</dbReference>
<dbReference type="PROSITE" id="PS51186">
    <property type="entry name" value="GNAT"/>
    <property type="match status" value="1"/>
</dbReference>
<evidence type="ECO:0000259" key="3">
    <source>
        <dbReference type="PROSITE" id="PS51186"/>
    </source>
</evidence>
<dbReference type="InterPro" id="IPR050832">
    <property type="entry name" value="Bact_Acetyltransf"/>
</dbReference>
<dbReference type="STRING" id="47884.SAMN04490203_2710"/>
<keyword evidence="2" id="KW-0012">Acyltransferase</keyword>
<dbReference type="EMBL" id="FNRS01000001">
    <property type="protein sequence ID" value="SEC59170.1"/>
    <property type="molecule type" value="Genomic_DNA"/>
</dbReference>
<evidence type="ECO:0000256" key="1">
    <source>
        <dbReference type="ARBA" id="ARBA00022679"/>
    </source>
</evidence>
<sequence>MQCQIRPAIPADAPAISAVIITTLRESNARDYSPQIIADVEQHFCPTSILSLMGKRQMYVAVIGQDVVGTASLDQAVVRSVFIRPDCQRLGIGQRLMARLKDAALAAHLDELHVPSSLTAESFYARLGFRKVRDEFHGEERTVIMHLRLDA</sequence>
<evidence type="ECO:0000313" key="7">
    <source>
        <dbReference type="Proteomes" id="UP000183155"/>
    </source>
</evidence>
<dbReference type="EMBL" id="JYLA01000005">
    <property type="protein sequence ID" value="KMM84310.1"/>
    <property type="molecule type" value="Genomic_DNA"/>
</dbReference>
<evidence type="ECO:0000313" key="5">
    <source>
        <dbReference type="EMBL" id="SEC59170.1"/>
    </source>
</evidence>
<dbReference type="PANTHER" id="PTHR43877:SF1">
    <property type="entry name" value="ACETYLTRANSFERASE"/>
    <property type="match status" value="1"/>
</dbReference>
<reference evidence="5 7" key="2">
    <citation type="submission" date="2016-10" db="EMBL/GenBank/DDBJ databases">
        <authorList>
            <person name="Varghese N."/>
            <person name="Submissions S."/>
        </authorList>
    </citation>
    <scope>NUCLEOTIDE SEQUENCE [LARGE SCALE GENOMIC DNA]</scope>
    <source>
        <strain evidence="5 7">BS3652</strain>
    </source>
</reference>
<dbReference type="Proteomes" id="UP000036395">
    <property type="component" value="Unassembled WGS sequence"/>
</dbReference>
<protein>
    <submittedName>
        <fullName evidence="4">Acetyltransferase</fullName>
    </submittedName>
    <submittedName>
        <fullName evidence="5">L-amino acid N-acyltransferase YncA</fullName>
    </submittedName>
</protein>